<evidence type="ECO:0000256" key="6">
    <source>
        <dbReference type="ARBA" id="ARBA00023098"/>
    </source>
</evidence>
<reference evidence="10 11" key="1">
    <citation type="submission" date="2018-10" db="EMBL/GenBank/DDBJ databases">
        <title>An updated phylogeny of the Alphaproteobacteria reveals that the parasitic Rickettsiales and Holosporales have independent origins.</title>
        <authorList>
            <person name="Munoz-Gomez S.A."/>
            <person name="Hess S."/>
            <person name="Burger G."/>
            <person name="Lang B.F."/>
            <person name="Susko E."/>
            <person name="Slamovits C.H."/>
            <person name="Roger A.J."/>
        </authorList>
    </citation>
    <scope>NUCLEOTIDE SEQUENCE [LARGE SCALE GENOMIC DNA]</scope>
    <source>
        <strain evidence="10">HOLO01</strain>
    </source>
</reference>
<sequence>MSIHQLRPQNIMQNLTINAQEIKELIPHRYPFLLIDRIEQVELGQSAVGIKNVSLNEWYFQGHFPEHPILPGVLIIEAMAQTAGALVVKTLLSENQTTEKPNNMVYFMSIEGAKFRKPVVPGDVLQLRVKKERSRGQIWKFKGEAWVGQTLTDEATFTAMIMDQ</sequence>
<dbReference type="NCBIfam" id="NF000582">
    <property type="entry name" value="PRK00006.1"/>
    <property type="match status" value="1"/>
</dbReference>
<name>A0A4Q7DLV5_9PROT</name>
<organism evidence="10 11">
    <name type="scientific">Candidatus Finniella inopinata</name>
    <dbReference type="NCBI Taxonomy" id="1696036"/>
    <lineage>
        <taxon>Bacteria</taxon>
        <taxon>Pseudomonadati</taxon>
        <taxon>Pseudomonadota</taxon>
        <taxon>Alphaproteobacteria</taxon>
        <taxon>Holosporales</taxon>
        <taxon>Candidatus Paracaedibacteraceae</taxon>
        <taxon>Candidatus Finniella</taxon>
    </lineage>
</organism>
<dbReference type="HAMAP" id="MF_00406">
    <property type="entry name" value="FabZ"/>
    <property type="match status" value="1"/>
</dbReference>
<dbReference type="SUPFAM" id="SSF54637">
    <property type="entry name" value="Thioesterase/thiol ester dehydrase-isomerase"/>
    <property type="match status" value="1"/>
</dbReference>
<dbReference type="RefSeq" id="WP_130154322.1">
    <property type="nucleotide sequence ID" value="NZ_SCFB01000007.1"/>
</dbReference>
<accession>A0A4Q7DLV5</accession>
<dbReference type="InterPro" id="IPR010084">
    <property type="entry name" value="FabZ"/>
</dbReference>
<comment type="subcellular location">
    <subcellularLocation>
        <location evidence="1 9">Cytoplasm</location>
    </subcellularLocation>
</comment>
<dbReference type="EC" id="4.2.1.59" evidence="9"/>
<evidence type="ECO:0000313" key="10">
    <source>
        <dbReference type="EMBL" id="RZI45746.1"/>
    </source>
</evidence>
<dbReference type="PANTHER" id="PTHR30272">
    <property type="entry name" value="3-HYDROXYACYL-[ACYL-CARRIER-PROTEIN] DEHYDRATASE"/>
    <property type="match status" value="1"/>
</dbReference>
<dbReference type="GO" id="GO:0016020">
    <property type="term" value="C:membrane"/>
    <property type="evidence" value="ECO:0007669"/>
    <property type="project" value="GOC"/>
</dbReference>
<dbReference type="OrthoDB" id="9772788at2"/>
<proteinExistence type="inferred from homology"/>
<protein>
    <recommendedName>
        <fullName evidence="9">3-hydroxyacyl-[acyl-carrier-protein] dehydratase FabZ</fullName>
        <ecNumber evidence="9">4.2.1.59</ecNumber>
    </recommendedName>
    <alternativeName>
        <fullName evidence="9">(3R)-hydroxymyristoyl-[acyl-carrier-protein] dehydratase</fullName>
        <shortName evidence="9">(3R)-hydroxymyristoyl-ACP dehydrase</shortName>
    </alternativeName>
    <alternativeName>
        <fullName evidence="9">Beta-hydroxyacyl-ACP dehydratase</fullName>
    </alternativeName>
</protein>
<comment type="caution">
    <text evidence="10">The sequence shown here is derived from an EMBL/GenBank/DDBJ whole genome shotgun (WGS) entry which is preliminary data.</text>
</comment>
<dbReference type="GO" id="GO:0019171">
    <property type="term" value="F:(3R)-hydroxyacyl-[acyl-carrier-protein] dehydratase activity"/>
    <property type="evidence" value="ECO:0007669"/>
    <property type="project" value="UniProtKB-EC"/>
</dbReference>
<dbReference type="EMBL" id="SCFB01000007">
    <property type="protein sequence ID" value="RZI45746.1"/>
    <property type="molecule type" value="Genomic_DNA"/>
</dbReference>
<evidence type="ECO:0000256" key="3">
    <source>
        <dbReference type="ARBA" id="ARBA00022490"/>
    </source>
</evidence>
<keyword evidence="11" id="KW-1185">Reference proteome</keyword>
<keyword evidence="4 9" id="KW-0444">Lipid biosynthesis</keyword>
<dbReference type="PANTHER" id="PTHR30272:SF1">
    <property type="entry name" value="3-HYDROXYACYL-[ACYL-CARRIER-PROTEIN] DEHYDRATASE"/>
    <property type="match status" value="1"/>
</dbReference>
<evidence type="ECO:0000256" key="8">
    <source>
        <dbReference type="ARBA" id="ARBA00025049"/>
    </source>
</evidence>
<dbReference type="GO" id="GO:0006633">
    <property type="term" value="P:fatty acid biosynthetic process"/>
    <property type="evidence" value="ECO:0007669"/>
    <property type="project" value="UniProtKB-UniRule"/>
</dbReference>
<evidence type="ECO:0000256" key="1">
    <source>
        <dbReference type="ARBA" id="ARBA00004496"/>
    </source>
</evidence>
<dbReference type="FunFam" id="3.10.129.10:FF:000001">
    <property type="entry name" value="3-hydroxyacyl-[acyl-carrier-protein] dehydratase FabZ"/>
    <property type="match status" value="1"/>
</dbReference>
<keyword evidence="5 9" id="KW-0441">Lipid A biosynthesis</keyword>
<dbReference type="InterPro" id="IPR029069">
    <property type="entry name" value="HotDog_dom_sf"/>
</dbReference>
<evidence type="ECO:0000256" key="4">
    <source>
        <dbReference type="ARBA" id="ARBA00022516"/>
    </source>
</evidence>
<keyword evidence="3 9" id="KW-0963">Cytoplasm</keyword>
<evidence type="ECO:0000256" key="7">
    <source>
        <dbReference type="ARBA" id="ARBA00023239"/>
    </source>
</evidence>
<gene>
    <name evidence="9 10" type="primary">fabZ</name>
    <name evidence="10" type="ORF">EQU50_06495</name>
</gene>
<dbReference type="Proteomes" id="UP000293550">
    <property type="component" value="Unassembled WGS sequence"/>
</dbReference>
<evidence type="ECO:0000256" key="2">
    <source>
        <dbReference type="ARBA" id="ARBA00009174"/>
    </source>
</evidence>
<comment type="similarity">
    <text evidence="2 9">Belongs to the thioester dehydratase family. FabZ subfamily.</text>
</comment>
<dbReference type="InterPro" id="IPR013114">
    <property type="entry name" value="FabA_FabZ"/>
</dbReference>
<evidence type="ECO:0000256" key="5">
    <source>
        <dbReference type="ARBA" id="ARBA00022556"/>
    </source>
</evidence>
<keyword evidence="6 9" id="KW-0443">Lipid metabolism</keyword>
<comment type="catalytic activity">
    <reaction evidence="9">
        <text>a (3R)-hydroxyacyl-[ACP] = a (2E)-enoyl-[ACP] + H2O</text>
        <dbReference type="Rhea" id="RHEA:13097"/>
        <dbReference type="Rhea" id="RHEA-COMP:9925"/>
        <dbReference type="Rhea" id="RHEA-COMP:9945"/>
        <dbReference type="ChEBI" id="CHEBI:15377"/>
        <dbReference type="ChEBI" id="CHEBI:78784"/>
        <dbReference type="ChEBI" id="CHEBI:78827"/>
        <dbReference type="EC" id="4.2.1.59"/>
    </reaction>
</comment>
<evidence type="ECO:0000313" key="11">
    <source>
        <dbReference type="Proteomes" id="UP000293550"/>
    </source>
</evidence>
<evidence type="ECO:0000256" key="9">
    <source>
        <dbReference type="HAMAP-Rule" id="MF_00406"/>
    </source>
</evidence>
<dbReference type="CDD" id="cd01288">
    <property type="entry name" value="FabZ"/>
    <property type="match status" value="1"/>
</dbReference>
<dbReference type="NCBIfam" id="TIGR01750">
    <property type="entry name" value="fabZ"/>
    <property type="match status" value="1"/>
</dbReference>
<dbReference type="Gene3D" id="3.10.129.10">
    <property type="entry name" value="Hotdog Thioesterase"/>
    <property type="match status" value="1"/>
</dbReference>
<keyword evidence="7 9" id="KW-0456">Lyase</keyword>
<dbReference type="AlphaFoldDB" id="A0A4Q7DLV5"/>
<dbReference type="Pfam" id="PF07977">
    <property type="entry name" value="FabA"/>
    <property type="match status" value="1"/>
</dbReference>
<feature type="active site" evidence="9">
    <location>
        <position position="63"/>
    </location>
</feature>
<comment type="function">
    <text evidence="8 9">Involved in unsaturated fatty acids biosynthesis. Catalyzes the dehydration of short chain beta-hydroxyacyl-ACPs and long chain saturated and unsaturated beta-hydroxyacyl-ACPs.</text>
</comment>
<dbReference type="GO" id="GO:0009245">
    <property type="term" value="P:lipid A biosynthetic process"/>
    <property type="evidence" value="ECO:0007669"/>
    <property type="project" value="UniProtKB-UniRule"/>
</dbReference>
<dbReference type="GO" id="GO:0005737">
    <property type="term" value="C:cytoplasm"/>
    <property type="evidence" value="ECO:0007669"/>
    <property type="project" value="UniProtKB-SubCell"/>
</dbReference>